<dbReference type="InterPro" id="IPR045851">
    <property type="entry name" value="AMP-bd_C_sf"/>
</dbReference>
<dbReference type="InterPro" id="IPR020845">
    <property type="entry name" value="AMP-binding_CS"/>
</dbReference>
<dbReference type="EMBL" id="LFJN01000023">
    <property type="protein sequence ID" value="KPI37517.1"/>
    <property type="molecule type" value="Genomic_DNA"/>
</dbReference>
<feature type="transmembrane region" description="Helical" evidence="3">
    <location>
        <begin position="265"/>
        <end position="284"/>
    </location>
</feature>
<comment type="caution">
    <text evidence="6">The sequence shown here is derived from an EMBL/GenBank/DDBJ whole genome shotgun (WGS) entry which is preliminary data.</text>
</comment>
<dbReference type="VEuPathDB" id="FungiDB:AB675_4034"/>
<keyword evidence="3" id="KW-0812">Transmembrane</keyword>
<dbReference type="AlphaFoldDB" id="A0A0N1H7F0"/>
<reference evidence="6 7" key="1">
    <citation type="submission" date="2015-06" db="EMBL/GenBank/DDBJ databases">
        <title>Draft genome of the ant-associated black yeast Phialophora attae CBS 131958.</title>
        <authorList>
            <person name="Moreno L.F."/>
            <person name="Stielow B.J."/>
            <person name="de Hoog S."/>
            <person name="Vicente V.A."/>
            <person name="Weiss V.A."/>
            <person name="de Vries M."/>
            <person name="Cruz L.M."/>
            <person name="Souza E.M."/>
        </authorList>
    </citation>
    <scope>NUCLEOTIDE SEQUENCE [LARGE SCALE GENOMIC DNA]</scope>
    <source>
        <strain evidence="6 7">CBS 131958</strain>
    </source>
</reference>
<keyword evidence="7" id="KW-1185">Reference proteome</keyword>
<evidence type="ECO:0000259" key="4">
    <source>
        <dbReference type="Pfam" id="PF00501"/>
    </source>
</evidence>
<dbReference type="InterPro" id="IPR042099">
    <property type="entry name" value="ANL_N_sf"/>
</dbReference>
<accession>A0A0N1H7F0</accession>
<dbReference type="GO" id="GO:0016405">
    <property type="term" value="F:CoA-ligase activity"/>
    <property type="evidence" value="ECO:0007669"/>
    <property type="project" value="TreeGrafter"/>
</dbReference>
<feature type="domain" description="AMP-binding enzyme C-terminal" evidence="5">
    <location>
        <begin position="490"/>
        <end position="569"/>
    </location>
</feature>
<dbReference type="GO" id="GO:0019748">
    <property type="term" value="P:secondary metabolic process"/>
    <property type="evidence" value="ECO:0007669"/>
    <property type="project" value="TreeGrafter"/>
</dbReference>
<evidence type="ECO:0000256" key="1">
    <source>
        <dbReference type="ARBA" id="ARBA00006432"/>
    </source>
</evidence>
<keyword evidence="3" id="KW-1133">Transmembrane helix</keyword>
<sequence>MAPIIYQNTGPTPWVDVPNLDLLTLLFDSEHAPFQPETPSHLDSQSPTNCLTRAQLLTLSQRIAHGLRTNHGLGASGLNTDVVTVISYGQILVPALFYGVLIAGGVYSAASPSSTVGEFARQIELGKSKLVVISQEFEALTRETLRLHGQRLGIGTENVLVLDSTPDKWSLRTLDSGDSAISSRLLDWERITDPKKLKESLIVILWSSGTTGLPKGVMLSHQNLVCETYLTALSGRAWGEKQLQHDPSWTPTPYRTLAHLPLSHIAGLFGYIIGPLYSGGLVVWMRKYNWKQFYESVSKFQITFLYTVPSIFLRIAKSPEVADHFRTVETANTGAASMDGPLQRAANSKLGKRVGGVGKEETFIGQTWGLSETTGAITAQPKGEVDDTGCIGSVLPNVEIRQIDTDTLRDVEPGTPGHMVVRSPLVTQGYFGNPEATEKSFVVLPDTPKDPGEKWFLTGDIAVYRDGKFYIVDREKEILKYKGQQIAPAEVENVLATHEAVGEAAVVGVEDGGESGAGEVPRAYVVKRPGVEVSEDELKRYVKERMAEYKQLRGGVVFVDEIPKNAIGKYLRRELRERAKREVGGGVKARL</sequence>
<evidence type="ECO:0000256" key="2">
    <source>
        <dbReference type="ARBA" id="ARBA00022598"/>
    </source>
</evidence>
<keyword evidence="3" id="KW-0472">Membrane</keyword>
<keyword evidence="2" id="KW-0436">Ligase</keyword>
<dbReference type="FunFam" id="3.30.300.30:FF:000007">
    <property type="entry name" value="4-coumarate--CoA ligase 2"/>
    <property type="match status" value="1"/>
</dbReference>
<dbReference type="STRING" id="1664694.A0A0N1H7F0"/>
<feature type="domain" description="AMP-dependent synthetase/ligase" evidence="4">
    <location>
        <begin position="46"/>
        <end position="431"/>
    </location>
</feature>
<evidence type="ECO:0000259" key="5">
    <source>
        <dbReference type="Pfam" id="PF13193"/>
    </source>
</evidence>
<dbReference type="PANTHER" id="PTHR24096:SF149">
    <property type="entry name" value="AMP-BINDING DOMAIN-CONTAINING PROTEIN-RELATED"/>
    <property type="match status" value="1"/>
</dbReference>
<dbReference type="GeneID" id="28736022"/>
<evidence type="ECO:0000256" key="3">
    <source>
        <dbReference type="SAM" id="Phobius"/>
    </source>
</evidence>
<organism evidence="6 7">
    <name type="scientific">Cyphellophora attinorum</name>
    <dbReference type="NCBI Taxonomy" id="1664694"/>
    <lineage>
        <taxon>Eukaryota</taxon>
        <taxon>Fungi</taxon>
        <taxon>Dikarya</taxon>
        <taxon>Ascomycota</taxon>
        <taxon>Pezizomycotina</taxon>
        <taxon>Eurotiomycetes</taxon>
        <taxon>Chaetothyriomycetidae</taxon>
        <taxon>Chaetothyriales</taxon>
        <taxon>Cyphellophoraceae</taxon>
        <taxon>Cyphellophora</taxon>
    </lineage>
</organism>
<dbReference type="PROSITE" id="PS00455">
    <property type="entry name" value="AMP_BINDING"/>
    <property type="match status" value="1"/>
</dbReference>
<dbReference type="PANTHER" id="PTHR24096">
    <property type="entry name" value="LONG-CHAIN-FATTY-ACID--COA LIGASE"/>
    <property type="match status" value="1"/>
</dbReference>
<dbReference type="SUPFAM" id="SSF56801">
    <property type="entry name" value="Acetyl-CoA synthetase-like"/>
    <property type="match status" value="1"/>
</dbReference>
<dbReference type="Proteomes" id="UP000038010">
    <property type="component" value="Unassembled WGS sequence"/>
</dbReference>
<name>A0A0N1H7F0_9EURO</name>
<dbReference type="InterPro" id="IPR025110">
    <property type="entry name" value="AMP-bd_C"/>
</dbReference>
<evidence type="ECO:0000313" key="7">
    <source>
        <dbReference type="Proteomes" id="UP000038010"/>
    </source>
</evidence>
<dbReference type="InterPro" id="IPR000873">
    <property type="entry name" value="AMP-dep_synth/lig_dom"/>
</dbReference>
<evidence type="ECO:0000313" key="6">
    <source>
        <dbReference type="EMBL" id="KPI37517.1"/>
    </source>
</evidence>
<dbReference type="Gene3D" id="3.30.300.30">
    <property type="match status" value="1"/>
</dbReference>
<dbReference type="RefSeq" id="XP_017997480.1">
    <property type="nucleotide sequence ID" value="XM_018144142.1"/>
</dbReference>
<gene>
    <name evidence="6" type="ORF">AB675_4034</name>
</gene>
<protein>
    <submittedName>
        <fullName evidence="6">Putative acyl-coenzyme A synthetase</fullName>
    </submittedName>
</protein>
<dbReference type="Pfam" id="PF00501">
    <property type="entry name" value="AMP-binding"/>
    <property type="match status" value="1"/>
</dbReference>
<proteinExistence type="inferred from homology"/>
<comment type="similarity">
    <text evidence="1">Belongs to the ATP-dependent AMP-binding enzyme family.</text>
</comment>
<dbReference type="Gene3D" id="3.40.50.12780">
    <property type="entry name" value="N-terminal domain of ligase-like"/>
    <property type="match status" value="1"/>
</dbReference>
<dbReference type="OrthoDB" id="1898221at2759"/>
<dbReference type="Pfam" id="PF13193">
    <property type="entry name" value="AMP-binding_C"/>
    <property type="match status" value="1"/>
</dbReference>